<dbReference type="AlphaFoldDB" id="A0AA51RST5"/>
<proteinExistence type="predicted"/>
<dbReference type="Proteomes" id="UP001239782">
    <property type="component" value="Chromosome"/>
</dbReference>
<sequence>MSNKDHLRLINLIPKNVAADVEFTVKPALGPAEKLTVEAGDHLLHTVDPKAGLWTISAVVDGVKTEESMTLFADDFVILGISHWHPDLFKAKISSSDLAINFLPHSIESICERYDELSERGKLSIFEQASQVLLNDLQLGKNYTVPTIGHMIKILSRHKFKDIKGEMQLIESLIQGVLNSDVEIDPQTKAFLLLQMPSPIFLDMPRAGNEDYSESISSLRYLLQGVDEQQNMLDQSVDLNVLPEMTNFFDDEVTAKAKQDYAEKYAQQHFLNRSCKRLKAKSSVYLNHLSLHINSEGDADDVEFKSLDNLTVKLCPEDDFSGRSKKNFGIGELVSLSLSSKSKLSEQQLAQLYWRVESGSGYLFSNGYGEACYVAGAKEEQASLVLSYFCGEHSGEDILDVDVPTVAPVDATMVQSQGTGLRHIHNTFSVGFKGEILLTPDDVSYANVTFREGTCVGVGTGWLNYLNGEVHAIGTACTITNNRVNGIDTVFTGSRGQPYGVGDFNWPIPWQYREGTGNWTTFTTANHHQTSGAEGQAMIEKKGAGPFTKNAADPDSNY</sequence>
<reference evidence="1 2" key="1">
    <citation type="submission" date="2023-08" db="EMBL/GenBank/DDBJ databases">
        <title>Pleionea litopenaei sp. nov., isolated from stomach of juvenile Litopenaeus vannamei.</title>
        <authorList>
            <person name="Rho A.M."/>
            <person name="Hwang C.Y."/>
        </authorList>
    </citation>
    <scope>NUCLEOTIDE SEQUENCE [LARGE SCALE GENOMIC DNA]</scope>
    <source>
        <strain evidence="1 2">HL-JVS1</strain>
    </source>
</reference>
<protein>
    <submittedName>
        <fullName evidence="1">Uncharacterized protein</fullName>
    </submittedName>
</protein>
<dbReference type="RefSeq" id="WP_309202155.1">
    <property type="nucleotide sequence ID" value="NZ_CP133548.1"/>
</dbReference>
<dbReference type="KEGG" id="plei:Q9312_17530"/>
<name>A0AA51RST5_9GAMM</name>
<gene>
    <name evidence="1" type="ORF">Q9312_17530</name>
</gene>
<accession>A0AA51RST5</accession>
<organism evidence="1 2">
    <name type="scientific">Pleionea litopenaei</name>
    <dbReference type="NCBI Taxonomy" id="3070815"/>
    <lineage>
        <taxon>Bacteria</taxon>
        <taxon>Pseudomonadati</taxon>
        <taxon>Pseudomonadota</taxon>
        <taxon>Gammaproteobacteria</taxon>
        <taxon>Oceanospirillales</taxon>
        <taxon>Pleioneaceae</taxon>
        <taxon>Pleionea</taxon>
    </lineage>
</organism>
<keyword evidence="2" id="KW-1185">Reference proteome</keyword>
<evidence type="ECO:0000313" key="1">
    <source>
        <dbReference type="EMBL" id="WMS87018.1"/>
    </source>
</evidence>
<dbReference type="EMBL" id="CP133548">
    <property type="protein sequence ID" value="WMS87018.1"/>
    <property type="molecule type" value="Genomic_DNA"/>
</dbReference>
<evidence type="ECO:0000313" key="2">
    <source>
        <dbReference type="Proteomes" id="UP001239782"/>
    </source>
</evidence>